<protein>
    <submittedName>
        <fullName evidence="1">Uncharacterized protein</fullName>
    </submittedName>
</protein>
<gene>
    <name evidence="1" type="ORF">K458DRAFT_381383</name>
</gene>
<sequence>MIFTASSLSQKRACPAIPGDAEILHIPIFLMLLQHEKMGSSKHPSPPKALHLVPPGRGDANSNLHEAGRCTAYVTPDEPPTWPIEYRRKRAERRCKLQNENHARTRTTENERTADTALLCCSCAESTRQSRRVKVGRKRMESLLQCRGEYKMGRYSRAMAVMEHGLVSSEVAMCPTCQPEETFHVVVVVVVGRTTPKLVEFRRCCWERSGDLLRRQVLRTGMDAQLHGRAVRSNS</sequence>
<proteinExistence type="predicted"/>
<keyword evidence="2" id="KW-1185">Reference proteome</keyword>
<evidence type="ECO:0000313" key="1">
    <source>
        <dbReference type="EMBL" id="KAF2691533.1"/>
    </source>
</evidence>
<dbReference type="AlphaFoldDB" id="A0A6G1JMZ8"/>
<dbReference type="Proteomes" id="UP000799291">
    <property type="component" value="Unassembled WGS sequence"/>
</dbReference>
<accession>A0A6G1JMZ8</accession>
<organism evidence="1 2">
    <name type="scientific">Lentithecium fluviatile CBS 122367</name>
    <dbReference type="NCBI Taxonomy" id="1168545"/>
    <lineage>
        <taxon>Eukaryota</taxon>
        <taxon>Fungi</taxon>
        <taxon>Dikarya</taxon>
        <taxon>Ascomycota</taxon>
        <taxon>Pezizomycotina</taxon>
        <taxon>Dothideomycetes</taxon>
        <taxon>Pleosporomycetidae</taxon>
        <taxon>Pleosporales</taxon>
        <taxon>Massarineae</taxon>
        <taxon>Lentitheciaceae</taxon>
        <taxon>Lentithecium</taxon>
    </lineage>
</organism>
<name>A0A6G1JMZ8_9PLEO</name>
<evidence type="ECO:0000313" key="2">
    <source>
        <dbReference type="Proteomes" id="UP000799291"/>
    </source>
</evidence>
<dbReference type="EMBL" id="MU005569">
    <property type="protein sequence ID" value="KAF2691533.1"/>
    <property type="molecule type" value="Genomic_DNA"/>
</dbReference>
<reference evidence="1" key="1">
    <citation type="journal article" date="2020" name="Stud. Mycol.">
        <title>101 Dothideomycetes genomes: a test case for predicting lifestyles and emergence of pathogens.</title>
        <authorList>
            <person name="Haridas S."/>
            <person name="Albert R."/>
            <person name="Binder M."/>
            <person name="Bloem J."/>
            <person name="Labutti K."/>
            <person name="Salamov A."/>
            <person name="Andreopoulos B."/>
            <person name="Baker S."/>
            <person name="Barry K."/>
            <person name="Bills G."/>
            <person name="Bluhm B."/>
            <person name="Cannon C."/>
            <person name="Castanera R."/>
            <person name="Culley D."/>
            <person name="Daum C."/>
            <person name="Ezra D."/>
            <person name="Gonzalez J."/>
            <person name="Henrissat B."/>
            <person name="Kuo A."/>
            <person name="Liang C."/>
            <person name="Lipzen A."/>
            <person name="Lutzoni F."/>
            <person name="Magnuson J."/>
            <person name="Mondo S."/>
            <person name="Nolan M."/>
            <person name="Ohm R."/>
            <person name="Pangilinan J."/>
            <person name="Park H.-J."/>
            <person name="Ramirez L."/>
            <person name="Alfaro M."/>
            <person name="Sun H."/>
            <person name="Tritt A."/>
            <person name="Yoshinaga Y."/>
            <person name="Zwiers L.-H."/>
            <person name="Turgeon B."/>
            <person name="Goodwin S."/>
            <person name="Spatafora J."/>
            <person name="Crous P."/>
            <person name="Grigoriev I."/>
        </authorList>
    </citation>
    <scope>NUCLEOTIDE SEQUENCE</scope>
    <source>
        <strain evidence="1">CBS 122367</strain>
    </source>
</reference>